<name>A0A4Y7KV86_PAPSO</name>
<dbReference type="EMBL" id="CM010723">
    <property type="protein sequence ID" value="RZC76697.1"/>
    <property type="molecule type" value="Genomic_DNA"/>
</dbReference>
<proteinExistence type="predicted"/>
<dbReference type="AlphaFoldDB" id="A0A4Y7KV86"/>
<dbReference type="Gramene" id="RZC76697">
    <property type="protein sequence ID" value="RZC76697"/>
    <property type="gene ID" value="C5167_000811"/>
</dbReference>
<accession>A0A4Y7KV86</accession>
<organism evidence="1 2">
    <name type="scientific">Papaver somniferum</name>
    <name type="common">Opium poppy</name>
    <dbReference type="NCBI Taxonomy" id="3469"/>
    <lineage>
        <taxon>Eukaryota</taxon>
        <taxon>Viridiplantae</taxon>
        <taxon>Streptophyta</taxon>
        <taxon>Embryophyta</taxon>
        <taxon>Tracheophyta</taxon>
        <taxon>Spermatophyta</taxon>
        <taxon>Magnoliopsida</taxon>
        <taxon>Ranunculales</taxon>
        <taxon>Papaveraceae</taxon>
        <taxon>Papaveroideae</taxon>
        <taxon>Papaver</taxon>
    </lineage>
</organism>
<gene>
    <name evidence="1" type="ORF">C5167_000811</name>
</gene>
<evidence type="ECO:0000313" key="2">
    <source>
        <dbReference type="Proteomes" id="UP000316621"/>
    </source>
</evidence>
<keyword evidence="2" id="KW-1185">Reference proteome</keyword>
<protein>
    <submittedName>
        <fullName evidence="1">Uncharacterized protein</fullName>
    </submittedName>
</protein>
<sequence>MMDRSSHISCCCDCGWHELRSALHEANIGLGIGFALYYKANNSDHHVAFKVPFLHISYYNYSCFHVDSNRSTSGSQGDLRYVLFYNSIKDFYPDPGCPRIFFYDLMFRLHLKIDKPDLDCLDCGSSSLSKNICKTWSLDDAYRSSPKVLDQKPCAGN</sequence>
<evidence type="ECO:0000313" key="1">
    <source>
        <dbReference type="EMBL" id="RZC76697.1"/>
    </source>
</evidence>
<reference evidence="1 2" key="1">
    <citation type="journal article" date="2018" name="Science">
        <title>The opium poppy genome and morphinan production.</title>
        <authorList>
            <person name="Guo L."/>
            <person name="Winzer T."/>
            <person name="Yang X."/>
            <person name="Li Y."/>
            <person name="Ning Z."/>
            <person name="He Z."/>
            <person name="Teodor R."/>
            <person name="Lu Y."/>
            <person name="Bowser T.A."/>
            <person name="Graham I.A."/>
            <person name="Ye K."/>
        </authorList>
    </citation>
    <scope>NUCLEOTIDE SEQUENCE [LARGE SCALE GENOMIC DNA]</scope>
    <source>
        <strain evidence="2">cv. HN1</strain>
        <tissue evidence="1">Leaves</tissue>
    </source>
</reference>
<dbReference type="Proteomes" id="UP000316621">
    <property type="component" value="Chromosome 9"/>
</dbReference>